<proteinExistence type="predicted"/>
<evidence type="ECO:0000313" key="2">
    <source>
        <dbReference type="EMBL" id="KKL93303.1"/>
    </source>
</evidence>
<sequence length="91" mass="10734">MFRRKYRQSGIGKESNQRADKKRRELYPEKAKAHSAVNYAIATGRLVRPLICESCNKRRFVEAHHENYSKPLDVEWLCTKCHSEVCKKVRV</sequence>
<gene>
    <name evidence="2" type="ORF">LCGC14_1876020</name>
</gene>
<dbReference type="AlphaFoldDB" id="A0A0F9G3U4"/>
<name>A0A0F9G3U4_9ZZZZ</name>
<comment type="caution">
    <text evidence="2">The sequence shown here is derived from an EMBL/GenBank/DDBJ whole genome shotgun (WGS) entry which is preliminary data.</text>
</comment>
<evidence type="ECO:0008006" key="3">
    <source>
        <dbReference type="Google" id="ProtNLM"/>
    </source>
</evidence>
<organism evidence="2">
    <name type="scientific">marine sediment metagenome</name>
    <dbReference type="NCBI Taxonomy" id="412755"/>
    <lineage>
        <taxon>unclassified sequences</taxon>
        <taxon>metagenomes</taxon>
        <taxon>ecological metagenomes</taxon>
    </lineage>
</organism>
<protein>
    <recommendedName>
        <fullName evidence="3">HNH domain-containing protein</fullName>
    </recommendedName>
</protein>
<dbReference type="EMBL" id="LAZR01019226">
    <property type="protein sequence ID" value="KKL93303.1"/>
    <property type="molecule type" value="Genomic_DNA"/>
</dbReference>
<feature type="region of interest" description="Disordered" evidence="1">
    <location>
        <begin position="1"/>
        <end position="26"/>
    </location>
</feature>
<accession>A0A0F9G3U4</accession>
<evidence type="ECO:0000256" key="1">
    <source>
        <dbReference type="SAM" id="MobiDB-lite"/>
    </source>
</evidence>
<feature type="compositionally biased region" description="Basic and acidic residues" evidence="1">
    <location>
        <begin position="15"/>
        <end position="26"/>
    </location>
</feature>
<reference evidence="2" key="1">
    <citation type="journal article" date="2015" name="Nature">
        <title>Complex archaea that bridge the gap between prokaryotes and eukaryotes.</title>
        <authorList>
            <person name="Spang A."/>
            <person name="Saw J.H."/>
            <person name="Jorgensen S.L."/>
            <person name="Zaremba-Niedzwiedzka K."/>
            <person name="Martijn J."/>
            <person name="Lind A.E."/>
            <person name="van Eijk R."/>
            <person name="Schleper C."/>
            <person name="Guy L."/>
            <person name="Ettema T.J."/>
        </authorList>
    </citation>
    <scope>NUCLEOTIDE SEQUENCE</scope>
</reference>